<sequence length="320" mass="35081">MTERNDIPRTDLSVFPLNLGGNTFGWTSDEEQSFAVLDAFVAAGGNFIDTADVYSAWAEGHSGGESEEVLGKWLAARENREDVVIATKAGQHPEHSGQSREAVLGAIDASLERLQTDHVDLYYAHFDDESVTIEEQARVYDEVVRAGKARYVGLSNYSPDRMRQWFEFAKAEGLAVPVAIQPQYNLLHRKDYEQGYREIAQEYDVAVFSYFSLASGFLTGKYSSAEDLEGAARKDFVTTYFSETGIEPGLKVVEALKRVALNHDVEVTTAALAWLLAKGVTAPIASARTPEQLEALVAAPGVKLIQAEVDALDEASESFA</sequence>
<evidence type="ECO:0000313" key="5">
    <source>
        <dbReference type="Proteomes" id="UP000053171"/>
    </source>
</evidence>
<dbReference type="Proteomes" id="UP000092021">
    <property type="component" value="Unassembled WGS sequence"/>
</dbReference>
<dbReference type="FunFam" id="3.20.20.100:FF:000004">
    <property type="entry name" value="Oxidoreductase, aldo/keto reductase"/>
    <property type="match status" value="1"/>
</dbReference>
<protein>
    <submittedName>
        <fullName evidence="3">Alcohol dehydrogenase</fullName>
    </submittedName>
</protein>
<dbReference type="InterPro" id="IPR050523">
    <property type="entry name" value="AKR_Detox_Biosynth"/>
</dbReference>
<dbReference type="PROSITE" id="PS00062">
    <property type="entry name" value="ALDOKETO_REDUCTASE_2"/>
    <property type="match status" value="1"/>
</dbReference>
<dbReference type="PANTHER" id="PTHR43364:SF6">
    <property type="entry name" value="OXIDOREDUCTASE-RELATED"/>
    <property type="match status" value="1"/>
</dbReference>
<dbReference type="InterPro" id="IPR018170">
    <property type="entry name" value="Aldo/ket_reductase_CS"/>
</dbReference>
<feature type="domain" description="NADP-dependent oxidoreductase" evidence="2">
    <location>
        <begin position="17"/>
        <end position="316"/>
    </location>
</feature>
<organism evidence="3 5">
    <name type="scientific">Rothia kristinae</name>
    <dbReference type="NCBI Taxonomy" id="37923"/>
    <lineage>
        <taxon>Bacteria</taxon>
        <taxon>Bacillati</taxon>
        <taxon>Actinomycetota</taxon>
        <taxon>Actinomycetes</taxon>
        <taxon>Micrococcales</taxon>
        <taxon>Micrococcaceae</taxon>
        <taxon>Rothia</taxon>
    </lineage>
</organism>
<dbReference type="SUPFAM" id="SSF51430">
    <property type="entry name" value="NAD(P)-linked oxidoreductase"/>
    <property type="match status" value="1"/>
</dbReference>
<comment type="caution">
    <text evidence="3">The sequence shown here is derived from an EMBL/GenBank/DDBJ whole genome shotgun (WGS) entry which is preliminary data.</text>
</comment>
<accession>A0A199NWF1</accession>
<dbReference type="PRINTS" id="PR00069">
    <property type="entry name" value="ALDKETRDTASE"/>
</dbReference>
<reference evidence="3 5" key="3">
    <citation type="submission" date="2016-06" db="EMBL/GenBank/DDBJ databases">
        <title>Identification of putative biosynthetic pathways for the production of bioactive secondary metabolites by the marine actinomycete Kocuria kristinae RUTW2-3.</title>
        <authorList>
            <person name="Waterworth S.C."/>
            <person name="Walmsley T.A."/>
            <person name="Matongo T."/>
            <person name="Davies-Coleman M.T."/>
            <person name="Dorrington R.A."/>
        </authorList>
    </citation>
    <scope>NUCLEOTIDE SEQUENCE [LARGE SCALE GENOMIC DNA]</scope>
    <source>
        <strain evidence="5">RuSp02-3</strain>
        <strain evidence="3">RUTW2-3</strain>
        <strain evidence="4 6">RUTW4-5</strain>
    </source>
</reference>
<name>A0A199NWF1_9MICC</name>
<evidence type="ECO:0000313" key="4">
    <source>
        <dbReference type="EMBL" id="OAX53056.1"/>
    </source>
</evidence>
<keyword evidence="5" id="KW-1185">Reference proteome</keyword>
<dbReference type="CDD" id="cd19081">
    <property type="entry name" value="AKR_AKR9C1"/>
    <property type="match status" value="1"/>
</dbReference>
<reference evidence="5" key="1">
    <citation type="submission" date="2016-04" db="EMBL/GenBank/DDBJ databases">
        <authorList>
            <person name="Waterworth S."/>
            <person name="Matcher G."/>
        </authorList>
    </citation>
    <scope>NUCLEOTIDE SEQUENCE [LARGE SCALE GENOMIC DNA]</scope>
    <source>
        <strain evidence="5">RuSp02-3</strain>
    </source>
</reference>
<dbReference type="InterPro" id="IPR036812">
    <property type="entry name" value="NAD(P)_OxRdtase_dom_sf"/>
</dbReference>
<dbReference type="PANTHER" id="PTHR43364">
    <property type="entry name" value="NADH-SPECIFIC METHYLGLYOXAL REDUCTASE-RELATED"/>
    <property type="match status" value="1"/>
</dbReference>
<gene>
    <name evidence="4" type="ORF">A5N15_12155</name>
    <name evidence="3" type="ORF">AN277_0210100</name>
</gene>
<dbReference type="EMBL" id="LWGZ01001095">
    <property type="protein sequence ID" value="OAX53056.1"/>
    <property type="molecule type" value="Genomic_DNA"/>
</dbReference>
<evidence type="ECO:0000313" key="3">
    <source>
        <dbReference type="EMBL" id="OAX51205.1"/>
    </source>
</evidence>
<keyword evidence="1" id="KW-0560">Oxidoreductase</keyword>
<dbReference type="Gene3D" id="3.20.20.100">
    <property type="entry name" value="NADP-dependent oxidoreductase domain"/>
    <property type="match status" value="1"/>
</dbReference>
<dbReference type="GO" id="GO:0016491">
    <property type="term" value="F:oxidoreductase activity"/>
    <property type="evidence" value="ECO:0007669"/>
    <property type="project" value="UniProtKB-KW"/>
</dbReference>
<dbReference type="Pfam" id="PF00248">
    <property type="entry name" value="Aldo_ket_red"/>
    <property type="match status" value="1"/>
</dbReference>
<proteinExistence type="predicted"/>
<dbReference type="EMBL" id="LJBJ02000031">
    <property type="protein sequence ID" value="OAX51205.1"/>
    <property type="molecule type" value="Genomic_DNA"/>
</dbReference>
<reference evidence="3" key="2">
    <citation type="submission" date="2016-04" db="EMBL/GenBank/DDBJ databases">
        <authorList>
            <person name="Evans L.H."/>
            <person name="Alamgir A."/>
            <person name="Owens N."/>
            <person name="Weber N.D."/>
            <person name="Virtaneva K."/>
            <person name="Barbian K."/>
            <person name="Babar A."/>
            <person name="Rosenke K."/>
        </authorList>
    </citation>
    <scope>NUCLEOTIDE SEQUENCE [LARGE SCALE GENOMIC DNA]</scope>
    <source>
        <strain evidence="3">RUTW2-3</strain>
    </source>
</reference>
<evidence type="ECO:0000259" key="2">
    <source>
        <dbReference type="Pfam" id="PF00248"/>
    </source>
</evidence>
<dbReference type="InterPro" id="IPR023210">
    <property type="entry name" value="NADP_OxRdtase_dom"/>
</dbReference>
<dbReference type="RefSeq" id="WP_064725836.1">
    <property type="nucleotide sequence ID" value="NZ_LJBJ02000031.1"/>
</dbReference>
<evidence type="ECO:0000256" key="1">
    <source>
        <dbReference type="ARBA" id="ARBA00023002"/>
    </source>
</evidence>
<dbReference type="Proteomes" id="UP000053171">
    <property type="component" value="Unassembled WGS sequence"/>
</dbReference>
<evidence type="ECO:0000313" key="6">
    <source>
        <dbReference type="Proteomes" id="UP000092021"/>
    </source>
</evidence>
<dbReference type="GO" id="GO:0005829">
    <property type="term" value="C:cytosol"/>
    <property type="evidence" value="ECO:0007669"/>
    <property type="project" value="TreeGrafter"/>
</dbReference>
<dbReference type="AlphaFoldDB" id="A0A199NWF1"/>
<dbReference type="InterPro" id="IPR020471">
    <property type="entry name" value="AKR"/>
</dbReference>